<dbReference type="STRING" id="6265.A0A0B2USD7"/>
<dbReference type="PANTHER" id="PTHR22898:SF3">
    <property type="entry name" value="ALPHA-1,2-FUCOSYLTRANSFERASE-RELATED"/>
    <property type="match status" value="1"/>
</dbReference>
<evidence type="ECO:0000313" key="3">
    <source>
        <dbReference type="EMBL" id="KHN72154.1"/>
    </source>
</evidence>
<keyword evidence="2 3" id="KW-0808">Transferase</keyword>
<accession>A0A0B2USD7</accession>
<dbReference type="EMBL" id="JPKZ01003287">
    <property type="protein sequence ID" value="KHN72154.1"/>
    <property type="molecule type" value="Genomic_DNA"/>
</dbReference>
<dbReference type="InterPro" id="IPR052501">
    <property type="entry name" value="Alpha-1-2_FucT"/>
</dbReference>
<sequence length="309" mass="35345">MMVRNKSNNKIWKWWPVALRGPKARYGTALWISSGLFYFAHDKFPDNGKYLTCAFYAIGVNGGVGNQLFETWRRASVSISDGKCCILGDIQHLMELKNERDILITDPYLQSFKYFDHMKDELLDSILRFDSSFYHMADELLFDESAIRSGSFKLCVHTRRKDFVGSVLVKPSSEIFTVNSIRYIAEQVNSKEDVVVMLFGDDYEWYSKIALENFGLDKFKVYASLPLNATAAIVFAFARRHCDSVLLTASASTFGWWMAYLAKETATIYYNRYFSYPKGIVLQLNPSDFFPSNWTALALNAKGDGVTVF</sequence>
<evidence type="ECO:0000256" key="2">
    <source>
        <dbReference type="ARBA" id="ARBA00022679"/>
    </source>
</evidence>
<protein>
    <submittedName>
        <fullName evidence="3">Putative glycosyltransferase C06E1.7</fullName>
    </submittedName>
</protein>
<dbReference type="GO" id="GO:0005975">
    <property type="term" value="P:carbohydrate metabolic process"/>
    <property type="evidence" value="ECO:0007669"/>
    <property type="project" value="InterPro"/>
</dbReference>
<evidence type="ECO:0000256" key="1">
    <source>
        <dbReference type="ARBA" id="ARBA00022676"/>
    </source>
</evidence>
<dbReference type="GO" id="GO:0016020">
    <property type="term" value="C:membrane"/>
    <property type="evidence" value="ECO:0007669"/>
    <property type="project" value="InterPro"/>
</dbReference>
<keyword evidence="1" id="KW-0328">Glycosyltransferase</keyword>
<dbReference type="GO" id="GO:0008107">
    <property type="term" value="F:galactoside 2-alpha-L-fucosyltransferase activity"/>
    <property type="evidence" value="ECO:0007669"/>
    <property type="project" value="InterPro"/>
</dbReference>
<dbReference type="Proteomes" id="UP000031036">
    <property type="component" value="Unassembled WGS sequence"/>
</dbReference>
<reference evidence="3 4" key="1">
    <citation type="submission" date="2014-11" db="EMBL/GenBank/DDBJ databases">
        <title>Genetic blueprint of the zoonotic pathogen Toxocara canis.</title>
        <authorList>
            <person name="Zhu X.-Q."/>
            <person name="Korhonen P.K."/>
            <person name="Cai H."/>
            <person name="Young N.D."/>
            <person name="Nejsum P."/>
            <person name="von Samson-Himmelstjerna G."/>
            <person name="Boag P.R."/>
            <person name="Tan P."/>
            <person name="Li Q."/>
            <person name="Min J."/>
            <person name="Yang Y."/>
            <person name="Wang X."/>
            <person name="Fang X."/>
            <person name="Hall R.S."/>
            <person name="Hofmann A."/>
            <person name="Sternberg P.W."/>
            <person name="Jex A.R."/>
            <person name="Gasser R.B."/>
        </authorList>
    </citation>
    <scope>NUCLEOTIDE SEQUENCE [LARGE SCALE GENOMIC DNA]</scope>
    <source>
        <strain evidence="3">PN_DK_2014</strain>
    </source>
</reference>
<dbReference type="AlphaFoldDB" id="A0A0B2USD7"/>
<dbReference type="OrthoDB" id="3226at2759"/>
<dbReference type="Pfam" id="PF01531">
    <property type="entry name" value="Glyco_transf_11"/>
    <property type="match status" value="1"/>
</dbReference>
<keyword evidence="4" id="KW-1185">Reference proteome</keyword>
<proteinExistence type="predicted"/>
<gene>
    <name evidence="3" type="primary">C06E1.7</name>
    <name evidence="3" type="ORF">Tcan_09409</name>
</gene>
<comment type="caution">
    <text evidence="3">The sequence shown here is derived from an EMBL/GenBank/DDBJ whole genome shotgun (WGS) entry which is preliminary data.</text>
</comment>
<dbReference type="InterPro" id="IPR002516">
    <property type="entry name" value="Glyco_trans_11"/>
</dbReference>
<evidence type="ECO:0000313" key="4">
    <source>
        <dbReference type="Proteomes" id="UP000031036"/>
    </source>
</evidence>
<dbReference type="PANTHER" id="PTHR22898">
    <property type="entry name" value="UNCHARACTERIZED GLYCOSOL TRANSFERASE-RELATED"/>
    <property type="match status" value="1"/>
</dbReference>
<organism evidence="3 4">
    <name type="scientific">Toxocara canis</name>
    <name type="common">Canine roundworm</name>
    <dbReference type="NCBI Taxonomy" id="6265"/>
    <lineage>
        <taxon>Eukaryota</taxon>
        <taxon>Metazoa</taxon>
        <taxon>Ecdysozoa</taxon>
        <taxon>Nematoda</taxon>
        <taxon>Chromadorea</taxon>
        <taxon>Rhabditida</taxon>
        <taxon>Spirurina</taxon>
        <taxon>Ascaridomorpha</taxon>
        <taxon>Ascaridoidea</taxon>
        <taxon>Toxocaridae</taxon>
        <taxon>Toxocara</taxon>
    </lineage>
</organism>
<name>A0A0B2USD7_TOXCA</name>